<dbReference type="InterPro" id="IPR034006">
    <property type="entry name" value="M3B_PepF_2"/>
</dbReference>
<evidence type="ECO:0000256" key="6">
    <source>
        <dbReference type="RuleBase" id="RU003435"/>
    </source>
</evidence>
<proteinExistence type="inferred from homology"/>
<reference evidence="9 10" key="1">
    <citation type="submission" date="2021-01" db="EMBL/GenBank/DDBJ databases">
        <title>Genomic Encyclopedia of Type Strains, Phase IV (KMG-IV): sequencing the most valuable type-strain genomes for metagenomic binning, comparative biology and taxonomic classification.</title>
        <authorList>
            <person name="Goeker M."/>
        </authorList>
    </citation>
    <scope>NUCLEOTIDE SEQUENCE [LARGE SCALE GENOMIC DNA]</scope>
    <source>
        <strain evidence="9 10">DSM 100968</strain>
    </source>
</reference>
<dbReference type="NCBIfam" id="TIGR02290">
    <property type="entry name" value="M3_fam_3"/>
    <property type="match status" value="1"/>
</dbReference>
<dbReference type="EMBL" id="JAFBEV010000006">
    <property type="protein sequence ID" value="MBM7657475.1"/>
    <property type="molecule type" value="Genomic_DNA"/>
</dbReference>
<keyword evidence="4 6" id="KW-0862">Zinc</keyword>
<feature type="domain" description="Peptidase M3A/M3B catalytic" evidence="7">
    <location>
        <begin position="202"/>
        <end position="578"/>
    </location>
</feature>
<dbReference type="PANTHER" id="PTHR34217:SF1">
    <property type="entry name" value="CARBOXYPEPTIDASE 1"/>
    <property type="match status" value="1"/>
</dbReference>
<organism evidence="9 10">
    <name type="scientific">Sporolactobacillus spathodeae</name>
    <dbReference type="NCBI Taxonomy" id="1465502"/>
    <lineage>
        <taxon>Bacteria</taxon>
        <taxon>Bacillati</taxon>
        <taxon>Bacillota</taxon>
        <taxon>Bacilli</taxon>
        <taxon>Bacillales</taxon>
        <taxon>Sporolactobacillaceae</taxon>
        <taxon>Sporolactobacillus</taxon>
    </lineage>
</organism>
<name>A0ABS2Q6T4_9BACL</name>
<evidence type="ECO:0000256" key="5">
    <source>
        <dbReference type="ARBA" id="ARBA00023049"/>
    </source>
</evidence>
<dbReference type="Pfam" id="PF01432">
    <property type="entry name" value="Peptidase_M3"/>
    <property type="match status" value="1"/>
</dbReference>
<dbReference type="SUPFAM" id="SSF55486">
    <property type="entry name" value="Metalloproteases ('zincins'), catalytic domain"/>
    <property type="match status" value="1"/>
</dbReference>
<evidence type="ECO:0000256" key="3">
    <source>
        <dbReference type="ARBA" id="ARBA00022801"/>
    </source>
</evidence>
<protein>
    <submittedName>
        <fullName evidence="9">PepF/M3 family oligoendopeptidase</fullName>
    </submittedName>
</protein>
<keyword evidence="2 6" id="KW-0479">Metal-binding</keyword>
<evidence type="ECO:0000256" key="1">
    <source>
        <dbReference type="ARBA" id="ARBA00022670"/>
    </source>
</evidence>
<dbReference type="InterPro" id="IPR001567">
    <property type="entry name" value="Pept_M3A_M3B_dom"/>
</dbReference>
<evidence type="ECO:0000313" key="9">
    <source>
        <dbReference type="EMBL" id="MBM7657475.1"/>
    </source>
</evidence>
<evidence type="ECO:0000313" key="10">
    <source>
        <dbReference type="Proteomes" id="UP000823201"/>
    </source>
</evidence>
<dbReference type="Proteomes" id="UP000823201">
    <property type="component" value="Unassembled WGS sequence"/>
</dbReference>
<keyword evidence="1 6" id="KW-0645">Protease</keyword>
<evidence type="ECO:0000259" key="7">
    <source>
        <dbReference type="Pfam" id="PF01432"/>
    </source>
</evidence>
<evidence type="ECO:0000256" key="2">
    <source>
        <dbReference type="ARBA" id="ARBA00022723"/>
    </source>
</evidence>
<dbReference type="InterPro" id="IPR011977">
    <property type="entry name" value="Pept_M3B_clade3"/>
</dbReference>
<accession>A0ABS2Q6T4</accession>
<evidence type="ECO:0000256" key="4">
    <source>
        <dbReference type="ARBA" id="ARBA00022833"/>
    </source>
</evidence>
<dbReference type="InterPro" id="IPR001333">
    <property type="entry name" value="Peptidase_M32_Taq"/>
</dbReference>
<comment type="similarity">
    <text evidence="6">Belongs to the peptidase M3 family.</text>
</comment>
<dbReference type="InterPro" id="IPR013647">
    <property type="entry name" value="OligopepF_N_dom"/>
</dbReference>
<keyword evidence="5 6" id="KW-0482">Metalloprotease</keyword>
<dbReference type="PANTHER" id="PTHR34217">
    <property type="entry name" value="METAL-DEPENDENT CARBOXYPEPTIDASE"/>
    <property type="match status" value="1"/>
</dbReference>
<dbReference type="Gene3D" id="1.20.140.70">
    <property type="entry name" value="Oligopeptidase f, N-terminal domain"/>
    <property type="match status" value="1"/>
</dbReference>
<dbReference type="CDD" id="cd09607">
    <property type="entry name" value="M3B_PepF"/>
    <property type="match status" value="1"/>
</dbReference>
<evidence type="ECO:0000259" key="8">
    <source>
        <dbReference type="Pfam" id="PF08439"/>
    </source>
</evidence>
<dbReference type="RefSeq" id="WP_205005819.1">
    <property type="nucleotide sequence ID" value="NZ_CBCRXA010000014.1"/>
</dbReference>
<dbReference type="InterPro" id="IPR042088">
    <property type="entry name" value="OligoPept_F_C"/>
</dbReference>
<comment type="cofactor">
    <cofactor evidence="6">
        <name>Zn(2+)</name>
        <dbReference type="ChEBI" id="CHEBI:29105"/>
    </cofactor>
    <text evidence="6">Binds 1 zinc ion.</text>
</comment>
<feature type="domain" description="Oligopeptidase F N-terminal" evidence="8">
    <location>
        <begin position="119"/>
        <end position="181"/>
    </location>
</feature>
<sequence length="597" mass="67960">MGDVLNQKWNLDTLFQGESNSAAFESFLQSLETELSQFQEKLEAQKQPFTAEQAPFFDKTIHTYEDITRKLTEAIAFTECLTAQNVNDEKASALSSRLQALSAKTDAADILLGNLLRDITESDWQQLITGGLEDIRFNLQEKRDLSRKLLPAEQEQLISNLSVDGYHAWGNFYYSLVGKLKIPFTNPEGTEEMLSISQANNLLEDGNRTVRKNAFEALENAWSEQADLFATVLNHISGYRLAAYKARGWDDFLSEPLDYNRLSRKTLERMWQTIEAYKPRFTAFLKRKAELLGLKKLAWYDVDAPLSTSSPKISYEEAGAFVVRHFRSFNPKMADFADHALKSRWIEAENRSGKRPGGFCTSFPIAEQSRIFMTFSGTMGNTSTLAHELGHAYHQSVMNDLPYLSQHYAMNVAETASTFSELIVGDAAETAAKTKEEKITYLSNKLERSIALLMNIHARFLFETRFYDERKKGMVSVDRLNALMVEAQKEAYLDSLDTYHPLFWASKLHFYITDWPFYNFPYTFGFLFSTGIYVQALKEGPAYAAKYDALLRDTGRMTTEQLAAKHLGADLTAEDFWSAALDYCAADVDEFLKLTEE</sequence>
<keyword evidence="10" id="KW-1185">Reference proteome</keyword>
<dbReference type="Pfam" id="PF08439">
    <property type="entry name" value="Peptidase_M3_N"/>
    <property type="match status" value="1"/>
</dbReference>
<keyword evidence="3 6" id="KW-0378">Hydrolase</keyword>
<gene>
    <name evidence="9" type="ORF">JOC27_000924</name>
</gene>
<comment type="caution">
    <text evidence="9">The sequence shown here is derived from an EMBL/GenBank/DDBJ whole genome shotgun (WGS) entry which is preliminary data.</text>
</comment>
<dbReference type="Gene3D" id="1.10.1370.20">
    <property type="entry name" value="Oligoendopeptidase f, C-terminal domain"/>
    <property type="match status" value="1"/>
</dbReference>